<evidence type="ECO:0000313" key="2">
    <source>
        <dbReference type="Proteomes" id="UP001057402"/>
    </source>
</evidence>
<sequence length="82" mass="8791">MYAFPTPNGSSPSGVTSPWLSEVARCYPSSFAGHIYAQGFDTWTMEVRGGGLSTLAVYFKDINTTPTSNLLSEDLASHNVGQ</sequence>
<organism evidence="1 2">
    <name type="scientific">Melastoma candidum</name>
    <dbReference type="NCBI Taxonomy" id="119954"/>
    <lineage>
        <taxon>Eukaryota</taxon>
        <taxon>Viridiplantae</taxon>
        <taxon>Streptophyta</taxon>
        <taxon>Embryophyta</taxon>
        <taxon>Tracheophyta</taxon>
        <taxon>Spermatophyta</taxon>
        <taxon>Magnoliopsida</taxon>
        <taxon>eudicotyledons</taxon>
        <taxon>Gunneridae</taxon>
        <taxon>Pentapetalae</taxon>
        <taxon>rosids</taxon>
        <taxon>malvids</taxon>
        <taxon>Myrtales</taxon>
        <taxon>Melastomataceae</taxon>
        <taxon>Melastomatoideae</taxon>
        <taxon>Melastomateae</taxon>
        <taxon>Melastoma</taxon>
    </lineage>
</organism>
<dbReference type="Proteomes" id="UP001057402">
    <property type="component" value="Chromosome 10"/>
</dbReference>
<gene>
    <name evidence="1" type="ORF">MLD38_034214</name>
</gene>
<proteinExistence type="predicted"/>
<accession>A0ACB9MBV4</accession>
<dbReference type="EMBL" id="CM042889">
    <property type="protein sequence ID" value="KAI4320769.1"/>
    <property type="molecule type" value="Genomic_DNA"/>
</dbReference>
<protein>
    <submittedName>
        <fullName evidence="1">Uncharacterized protein</fullName>
    </submittedName>
</protein>
<keyword evidence="2" id="KW-1185">Reference proteome</keyword>
<reference evidence="2" key="1">
    <citation type="journal article" date="2023" name="Front. Plant Sci.">
        <title>Chromosomal-level genome assembly of Melastoma candidum provides insights into trichome evolution.</title>
        <authorList>
            <person name="Zhong Y."/>
            <person name="Wu W."/>
            <person name="Sun C."/>
            <person name="Zou P."/>
            <person name="Liu Y."/>
            <person name="Dai S."/>
            <person name="Zhou R."/>
        </authorList>
    </citation>
    <scope>NUCLEOTIDE SEQUENCE [LARGE SCALE GENOMIC DNA]</scope>
</reference>
<evidence type="ECO:0000313" key="1">
    <source>
        <dbReference type="EMBL" id="KAI4320769.1"/>
    </source>
</evidence>
<name>A0ACB9MBV4_9MYRT</name>
<comment type="caution">
    <text evidence="1">The sequence shown here is derived from an EMBL/GenBank/DDBJ whole genome shotgun (WGS) entry which is preliminary data.</text>
</comment>